<evidence type="ECO:0000256" key="2">
    <source>
        <dbReference type="ARBA" id="ARBA00006939"/>
    </source>
</evidence>
<dbReference type="PANTHER" id="PTHR11040">
    <property type="entry name" value="ZINC/IRON TRANSPORTER"/>
    <property type="match status" value="1"/>
</dbReference>
<feature type="transmembrane region" description="Helical" evidence="8">
    <location>
        <begin position="175"/>
        <end position="194"/>
    </location>
</feature>
<feature type="transmembrane region" description="Helical" evidence="8">
    <location>
        <begin position="200"/>
        <end position="221"/>
    </location>
</feature>
<evidence type="ECO:0000256" key="7">
    <source>
        <dbReference type="ARBA" id="ARBA00023136"/>
    </source>
</evidence>
<reference evidence="9 10" key="1">
    <citation type="journal article" date="2015" name="Genome Biol. Evol.">
        <title>Distinctive Genome Reduction Rates Revealed by Genomic Analyses of Two Coxiella-Like Endosymbionts in Ticks.</title>
        <authorList>
            <person name="Gottlieb Y."/>
            <person name="Lalzar I."/>
            <person name="Klasson L."/>
        </authorList>
    </citation>
    <scope>NUCLEOTIDE SEQUENCE [LARGE SCALE GENOMIC DNA]</scope>
    <source>
        <strain evidence="9 10">CRt</strain>
    </source>
</reference>
<dbReference type="EMBL" id="CP011126">
    <property type="protein sequence ID" value="AKQ33298.1"/>
    <property type="molecule type" value="Genomic_DNA"/>
</dbReference>
<evidence type="ECO:0000256" key="4">
    <source>
        <dbReference type="ARBA" id="ARBA00022692"/>
    </source>
</evidence>
<evidence type="ECO:0000313" key="9">
    <source>
        <dbReference type="EMBL" id="AKQ33298.1"/>
    </source>
</evidence>
<keyword evidence="5" id="KW-0862">Zinc</keyword>
<comment type="similarity">
    <text evidence="2">Belongs to the ZIP transporter (TC 2.A.5) family.</text>
</comment>
<organism evidence="9 10">
    <name type="scientific">Candidatus Coxiella mudrowiae</name>
    <dbReference type="NCBI Taxonomy" id="2054173"/>
    <lineage>
        <taxon>Bacteria</taxon>
        <taxon>Pseudomonadati</taxon>
        <taxon>Pseudomonadota</taxon>
        <taxon>Gammaproteobacteria</taxon>
        <taxon>Legionellales</taxon>
        <taxon>Coxiellaceae</taxon>
        <taxon>Coxiella</taxon>
    </lineage>
</organism>
<protein>
    <submittedName>
        <fullName evidence="9">ZIP family zinc transporter</fullName>
    </submittedName>
</protein>
<evidence type="ECO:0000256" key="8">
    <source>
        <dbReference type="SAM" id="Phobius"/>
    </source>
</evidence>
<keyword evidence="4 8" id="KW-0812">Transmembrane</keyword>
<keyword evidence="3" id="KW-1003">Cell membrane</keyword>
<keyword evidence="6 8" id="KW-1133">Transmembrane helix</keyword>
<evidence type="ECO:0000313" key="10">
    <source>
        <dbReference type="Proteomes" id="UP000063965"/>
    </source>
</evidence>
<feature type="transmembrane region" description="Helical" evidence="8">
    <location>
        <begin position="41"/>
        <end position="57"/>
    </location>
</feature>
<feature type="transmembrane region" description="Helical" evidence="8">
    <location>
        <begin position="111"/>
        <end position="134"/>
    </location>
</feature>
<name>A0ABM5UTN7_9COXI</name>
<evidence type="ECO:0000256" key="3">
    <source>
        <dbReference type="ARBA" id="ARBA00022475"/>
    </source>
</evidence>
<evidence type="ECO:0000256" key="6">
    <source>
        <dbReference type="ARBA" id="ARBA00022989"/>
    </source>
</evidence>
<feature type="transmembrane region" description="Helical" evidence="8">
    <location>
        <begin position="6"/>
        <end position="29"/>
    </location>
</feature>
<keyword evidence="10" id="KW-1185">Reference proteome</keyword>
<proteinExistence type="inferred from homology"/>
<feature type="transmembrane region" description="Helical" evidence="8">
    <location>
        <begin position="69"/>
        <end position="90"/>
    </location>
</feature>
<comment type="subcellular location">
    <subcellularLocation>
        <location evidence="1">Cell membrane</location>
        <topology evidence="1">Multi-pass membrane protein</topology>
    </subcellularLocation>
</comment>
<feature type="transmembrane region" description="Helical" evidence="8">
    <location>
        <begin position="140"/>
        <end position="163"/>
    </location>
</feature>
<dbReference type="PANTHER" id="PTHR11040:SF211">
    <property type="entry name" value="ZINC TRANSPORTER ZIP11"/>
    <property type="match status" value="1"/>
</dbReference>
<dbReference type="InterPro" id="IPR003689">
    <property type="entry name" value="ZIP"/>
</dbReference>
<dbReference type="Pfam" id="PF02535">
    <property type="entry name" value="Zip"/>
    <property type="match status" value="1"/>
</dbReference>
<gene>
    <name evidence="9" type="ORF">CleRT_03190</name>
</gene>
<accession>A0ABM5UTN7</accession>
<evidence type="ECO:0000256" key="5">
    <source>
        <dbReference type="ARBA" id="ARBA00022833"/>
    </source>
</evidence>
<sequence>MLLFAYKGLSALIIAIVTLTAGFASLHFIRRYQHLLSMGDAFADGIFLGAAVFHLFPDAVQRLSNKLSALSSYVLVIVLMGCVFLLLFSLERSIILREKQRQIISAEQMCTASAWMLTGILSVHAFIAGAALGISDSASIVSILLIAILAHKGFESFALMIGLHRGIKKENEIKVILWAFTFVTLFGIIVAAFIESFLQTQTAAIITSLFSAFAAGSFFYIGTLHGGYEHFHPPRDSLKRYQKVLATSLGIVAMGIV</sequence>
<dbReference type="Proteomes" id="UP000063965">
    <property type="component" value="Chromosome"/>
</dbReference>
<evidence type="ECO:0000256" key="1">
    <source>
        <dbReference type="ARBA" id="ARBA00004651"/>
    </source>
</evidence>
<keyword evidence="7 8" id="KW-0472">Membrane</keyword>
<dbReference type="RefSeq" id="WP_048874950.1">
    <property type="nucleotide sequence ID" value="NZ_CP011126.1"/>
</dbReference>